<reference evidence="3 5" key="2">
    <citation type="submission" date="2019-04" db="EMBL/GenBank/DDBJ databases">
        <title>Methylomes of two halophilic Archaea, Haloarcula marismortui and Haloferax mediterranei.</title>
        <authorList>
            <person name="DasSarma S."/>
            <person name="DasSarma P."/>
            <person name="DasSarma S."/>
            <person name="Fomenkov A."/>
            <person name="Vincze T."/>
            <person name="Anton B.P."/>
            <person name="Roberts R.J."/>
        </authorList>
    </citation>
    <scope>NUCLEOTIDE SEQUENCE [LARGE SCALE GENOMIC DNA]</scope>
    <source>
        <strain evidence="3 5">ATCC 43049</strain>
    </source>
</reference>
<evidence type="ECO:0000313" key="2">
    <source>
        <dbReference type="EMBL" id="AAV46386.1"/>
    </source>
</evidence>
<dbReference type="GeneID" id="40152429"/>
<organism evidence="2 4">
    <name type="scientific">Haloarcula marismortui (strain ATCC 43049 / DSM 3752 / JCM 8966 / VKM B-1809)</name>
    <name type="common">Halobacterium marismortui</name>
    <dbReference type="NCBI Taxonomy" id="272569"/>
    <lineage>
        <taxon>Archaea</taxon>
        <taxon>Methanobacteriati</taxon>
        <taxon>Methanobacteriota</taxon>
        <taxon>Stenosarchaea group</taxon>
        <taxon>Halobacteria</taxon>
        <taxon>Halobacteriales</taxon>
        <taxon>Haloarculaceae</taxon>
        <taxon>Haloarcula</taxon>
    </lineage>
</organism>
<feature type="region of interest" description="Disordered" evidence="1">
    <location>
        <begin position="60"/>
        <end position="85"/>
    </location>
</feature>
<proteinExistence type="predicted"/>
<gene>
    <name evidence="2" type="ordered locus">rrnAC1461</name>
    <name evidence="3" type="ORF">E6P14_09700</name>
</gene>
<dbReference type="HOGENOM" id="CLU_958481_0_0_2"/>
<evidence type="ECO:0000313" key="4">
    <source>
        <dbReference type="Proteomes" id="UP000001169"/>
    </source>
</evidence>
<evidence type="ECO:0000313" key="3">
    <source>
        <dbReference type="EMBL" id="QCP91118.1"/>
    </source>
</evidence>
<accession>Q5V266</accession>
<dbReference type="EMBL" id="AY596297">
    <property type="protein sequence ID" value="AAV46386.1"/>
    <property type="molecule type" value="Genomic_DNA"/>
</dbReference>
<name>Q5V266_HALMA</name>
<reference evidence="2 4" key="1">
    <citation type="journal article" date="2004" name="Genome Res.">
        <title>Genome sequence of Haloarcula marismortui: a halophilic archaeon from the Dead Sea.</title>
        <authorList>
            <person name="Baliga N.S."/>
            <person name="Bonneau R."/>
            <person name="Facciotti M.T."/>
            <person name="Pan M."/>
            <person name="Glusman G."/>
            <person name="Deutsch E.W."/>
            <person name="Shannon P."/>
            <person name="Chiu Y."/>
            <person name="Weng R.S."/>
            <person name="Gan R.R."/>
            <person name="Hung P."/>
            <person name="Date S.V."/>
            <person name="Marcotte E."/>
            <person name="Hood L."/>
            <person name="Ng W.V."/>
        </authorList>
    </citation>
    <scope>NUCLEOTIDE SEQUENCE [LARGE SCALE GENOMIC DNA]</scope>
    <source>
        <strain evidence="2">ATCC 43049</strain>
        <strain evidence="4">ATCC 43049 / DSM 3752 / JCM 8966 / VKM B-1809</strain>
    </source>
</reference>
<dbReference type="EMBL" id="CP039138">
    <property type="protein sequence ID" value="QCP91118.1"/>
    <property type="molecule type" value="Genomic_DNA"/>
</dbReference>
<evidence type="ECO:0000313" key="5">
    <source>
        <dbReference type="Proteomes" id="UP000298722"/>
    </source>
</evidence>
<dbReference type="AlphaFoldDB" id="Q5V266"/>
<dbReference type="PaxDb" id="272569-rrnAC1461"/>
<dbReference type="Proteomes" id="UP000001169">
    <property type="component" value="Chromosome I"/>
</dbReference>
<keyword evidence="4" id="KW-1185">Reference proteome</keyword>
<dbReference type="KEGG" id="hma:rrnAC1461"/>
<evidence type="ECO:0000256" key="1">
    <source>
        <dbReference type="SAM" id="MobiDB-lite"/>
    </source>
</evidence>
<dbReference type="Proteomes" id="UP000298722">
    <property type="component" value="Chromosome"/>
</dbReference>
<sequence>MSKIGLICDATVPKGMLAKITIKEDIDNDNKFENEATQVLKDGKYIYELDGFQGDRDNTWNHSLTLGRDPDGPNLSPTRDNPQPPGISRFQIIVSGPPESNEVDPKAVVHKFSEMDFFLCKMKTGESEGFRYYLGGFLNAAYSIDDMLRNMSETEWSDWADTQGKIDLHEMLINSRHQSVHLGSPARGSLKPPLGHSLAYDFGDSAEDSKINRTYFFDDVPISVINEFVPENERIEIADKSKSMRDSPFARIVPAASICQVYLSMVQDYITDWIDELDGDNFSYDLHSLK</sequence>
<protein>
    <submittedName>
        <fullName evidence="2">Uncharacterized protein</fullName>
    </submittedName>
</protein>
<dbReference type="STRING" id="272569.rrnAC1461"/>
<dbReference type="RefSeq" id="WP_011223637.1">
    <property type="nucleotide sequence ID" value="NC_006396.1"/>
</dbReference>
<dbReference type="EnsemblBacteria" id="AAV46386">
    <property type="protein sequence ID" value="AAV46386"/>
    <property type="gene ID" value="rrnAC1461"/>
</dbReference>